<feature type="region of interest" description="Disordered" evidence="1">
    <location>
        <begin position="29"/>
        <end position="74"/>
    </location>
</feature>
<accession>A0A4R1L0B2</accession>
<proteinExistence type="predicted"/>
<evidence type="ECO:0000313" key="2">
    <source>
        <dbReference type="EMBL" id="TCK69729.1"/>
    </source>
</evidence>
<feature type="compositionally biased region" description="Acidic residues" evidence="1">
    <location>
        <begin position="48"/>
        <end position="66"/>
    </location>
</feature>
<evidence type="ECO:0000313" key="3">
    <source>
        <dbReference type="Proteomes" id="UP000295210"/>
    </source>
</evidence>
<sequence>MKERLPGPYLKQKMDFLGFRTLDEYEDFLNSPTDPEVLDRWESALPEPETEIEEDEDGEEYEDETEDQHTPVTE</sequence>
<keyword evidence="3" id="KW-1185">Reference proteome</keyword>
<dbReference type="AlphaFoldDB" id="A0A4R1L0B2"/>
<evidence type="ECO:0000256" key="1">
    <source>
        <dbReference type="SAM" id="MobiDB-lite"/>
    </source>
</evidence>
<reference evidence="2 3" key="1">
    <citation type="submission" date="2019-03" db="EMBL/GenBank/DDBJ databases">
        <title>Genomic Encyclopedia of Type Strains, Phase IV (KMG-IV): sequencing the most valuable type-strain genomes for metagenomic binning, comparative biology and taxonomic classification.</title>
        <authorList>
            <person name="Goeker M."/>
        </authorList>
    </citation>
    <scope>NUCLEOTIDE SEQUENCE [LARGE SCALE GENOMIC DNA]</scope>
    <source>
        <strain evidence="2 3">DSM 103428</strain>
    </source>
</reference>
<name>A0A4R1L0B2_9BACT</name>
<dbReference type="RefSeq" id="WP_131999390.1">
    <property type="nucleotide sequence ID" value="NZ_SMGK01000008.1"/>
</dbReference>
<comment type="caution">
    <text evidence="2">The sequence shown here is derived from an EMBL/GenBank/DDBJ whole genome shotgun (WGS) entry which is preliminary data.</text>
</comment>
<protein>
    <submittedName>
        <fullName evidence="2">Uncharacterized protein</fullName>
    </submittedName>
</protein>
<dbReference type="Proteomes" id="UP000295210">
    <property type="component" value="Unassembled WGS sequence"/>
</dbReference>
<organism evidence="2 3">
    <name type="scientific">Acidipila rosea</name>
    <dbReference type="NCBI Taxonomy" id="768535"/>
    <lineage>
        <taxon>Bacteria</taxon>
        <taxon>Pseudomonadati</taxon>
        <taxon>Acidobacteriota</taxon>
        <taxon>Terriglobia</taxon>
        <taxon>Terriglobales</taxon>
        <taxon>Acidobacteriaceae</taxon>
        <taxon>Acidipila</taxon>
    </lineage>
</organism>
<gene>
    <name evidence="2" type="ORF">C7378_3475</name>
</gene>
<dbReference type="EMBL" id="SMGK01000008">
    <property type="protein sequence ID" value="TCK69729.1"/>
    <property type="molecule type" value="Genomic_DNA"/>
</dbReference>